<evidence type="ECO:0000313" key="2">
    <source>
        <dbReference type="Proteomes" id="UP001552299"/>
    </source>
</evidence>
<gene>
    <name evidence="1" type="ORF">M5K25_020732</name>
</gene>
<keyword evidence="2" id="KW-1185">Reference proteome</keyword>
<protein>
    <submittedName>
        <fullName evidence="1">Uncharacterized protein</fullName>
    </submittedName>
</protein>
<comment type="caution">
    <text evidence="1">The sequence shown here is derived from an EMBL/GenBank/DDBJ whole genome shotgun (WGS) entry which is preliminary data.</text>
</comment>
<name>A0ABD0UHJ6_DENTH</name>
<proteinExistence type="predicted"/>
<organism evidence="1 2">
    <name type="scientific">Dendrobium thyrsiflorum</name>
    <name type="common">Pinecone-like raceme dendrobium</name>
    <name type="synonym">Orchid</name>
    <dbReference type="NCBI Taxonomy" id="117978"/>
    <lineage>
        <taxon>Eukaryota</taxon>
        <taxon>Viridiplantae</taxon>
        <taxon>Streptophyta</taxon>
        <taxon>Embryophyta</taxon>
        <taxon>Tracheophyta</taxon>
        <taxon>Spermatophyta</taxon>
        <taxon>Magnoliopsida</taxon>
        <taxon>Liliopsida</taxon>
        <taxon>Asparagales</taxon>
        <taxon>Orchidaceae</taxon>
        <taxon>Epidendroideae</taxon>
        <taxon>Malaxideae</taxon>
        <taxon>Dendrobiinae</taxon>
        <taxon>Dendrobium</taxon>
    </lineage>
</organism>
<accession>A0ABD0UHJ6</accession>
<dbReference type="Proteomes" id="UP001552299">
    <property type="component" value="Unassembled WGS sequence"/>
</dbReference>
<evidence type="ECO:0000313" key="1">
    <source>
        <dbReference type="EMBL" id="KAL0909832.1"/>
    </source>
</evidence>
<dbReference type="EMBL" id="JANQDX010000016">
    <property type="protein sequence ID" value="KAL0909832.1"/>
    <property type="molecule type" value="Genomic_DNA"/>
</dbReference>
<dbReference type="AlphaFoldDB" id="A0ABD0UHJ6"/>
<sequence>MASPVVKLSQMVLARAYPLAKRKSPLPPTMGISLTGWSGGLRPSTERTLPLYLPAVKARFMAMRKPNSSWAAPAYMPWARPTDCDFGSGPSVRRSSIMVITPKYEKGWPTAAGLVTGTAVALRPPTTSWK</sequence>
<reference evidence="1 2" key="1">
    <citation type="journal article" date="2024" name="Plant Biotechnol. J.">
        <title>Dendrobium thyrsiflorum genome and its molecular insights into genes involved in important horticultural traits.</title>
        <authorList>
            <person name="Chen B."/>
            <person name="Wang J.Y."/>
            <person name="Zheng P.J."/>
            <person name="Li K.L."/>
            <person name="Liang Y.M."/>
            <person name="Chen X.F."/>
            <person name="Zhang C."/>
            <person name="Zhao X."/>
            <person name="He X."/>
            <person name="Zhang G.Q."/>
            <person name="Liu Z.J."/>
            <person name="Xu Q."/>
        </authorList>
    </citation>
    <scope>NUCLEOTIDE SEQUENCE [LARGE SCALE GENOMIC DNA]</scope>
    <source>
        <strain evidence="1">GZMU011</strain>
    </source>
</reference>